<feature type="transmembrane region" description="Helical" evidence="6">
    <location>
        <begin position="12"/>
        <end position="29"/>
    </location>
</feature>
<keyword evidence="5 6" id="KW-0472">Membrane</keyword>
<dbReference type="Pfam" id="PF03899">
    <property type="entry name" value="ATP-synt_I"/>
    <property type="match status" value="1"/>
</dbReference>
<reference evidence="7 8" key="1">
    <citation type="submission" date="2018-10" db="EMBL/GenBank/DDBJ databases">
        <title>Phylogenomics of Brevibacillus.</title>
        <authorList>
            <person name="Dunlap C."/>
        </authorList>
    </citation>
    <scope>NUCLEOTIDE SEQUENCE [LARGE SCALE GENOMIC DNA]</scope>
    <source>
        <strain evidence="7 8">JCM 15716</strain>
    </source>
</reference>
<dbReference type="GO" id="GO:0005886">
    <property type="term" value="C:plasma membrane"/>
    <property type="evidence" value="ECO:0007669"/>
    <property type="project" value="UniProtKB-SubCell"/>
</dbReference>
<keyword evidence="4 6" id="KW-1133">Transmembrane helix</keyword>
<proteinExistence type="predicted"/>
<evidence type="ECO:0000313" key="7">
    <source>
        <dbReference type="EMBL" id="RNB82040.1"/>
    </source>
</evidence>
<dbReference type="OrthoDB" id="2475003at2"/>
<comment type="subcellular location">
    <subcellularLocation>
        <location evidence="1">Cell membrane</location>
        <topology evidence="1">Multi-pass membrane protein</topology>
    </subcellularLocation>
</comment>
<dbReference type="EMBL" id="RHHQ01000021">
    <property type="protein sequence ID" value="RNB82040.1"/>
    <property type="molecule type" value="Genomic_DNA"/>
</dbReference>
<dbReference type="Proteomes" id="UP000271031">
    <property type="component" value="Unassembled WGS sequence"/>
</dbReference>
<comment type="caution">
    <text evidence="7">The sequence shown here is derived from an EMBL/GenBank/DDBJ whole genome shotgun (WGS) entry which is preliminary data.</text>
</comment>
<name>A0A3M8D1T7_9BACL</name>
<evidence type="ECO:0000256" key="1">
    <source>
        <dbReference type="ARBA" id="ARBA00004651"/>
    </source>
</evidence>
<evidence type="ECO:0008006" key="9">
    <source>
        <dbReference type="Google" id="ProtNLM"/>
    </source>
</evidence>
<organism evidence="7 8">
    <name type="scientific">Brevibacillus fluminis</name>
    <dbReference type="NCBI Taxonomy" id="511487"/>
    <lineage>
        <taxon>Bacteria</taxon>
        <taxon>Bacillati</taxon>
        <taxon>Bacillota</taxon>
        <taxon>Bacilli</taxon>
        <taxon>Bacillales</taxon>
        <taxon>Paenibacillaceae</taxon>
        <taxon>Brevibacillus</taxon>
    </lineage>
</organism>
<keyword evidence="3 6" id="KW-0812">Transmembrane</keyword>
<evidence type="ECO:0000256" key="3">
    <source>
        <dbReference type="ARBA" id="ARBA00022692"/>
    </source>
</evidence>
<evidence type="ECO:0000256" key="4">
    <source>
        <dbReference type="ARBA" id="ARBA00022989"/>
    </source>
</evidence>
<evidence type="ECO:0000256" key="5">
    <source>
        <dbReference type="ARBA" id="ARBA00023136"/>
    </source>
</evidence>
<keyword evidence="8" id="KW-1185">Reference proteome</keyword>
<evidence type="ECO:0000256" key="2">
    <source>
        <dbReference type="ARBA" id="ARBA00022475"/>
    </source>
</evidence>
<accession>A0A3M8D1T7</accession>
<feature type="transmembrane region" description="Helical" evidence="6">
    <location>
        <begin position="93"/>
        <end position="114"/>
    </location>
</feature>
<dbReference type="InterPro" id="IPR005598">
    <property type="entry name" value="ATP_synth_I"/>
</dbReference>
<dbReference type="RefSeq" id="WP_122920574.1">
    <property type="nucleotide sequence ID" value="NZ_RHHQ01000021.1"/>
</dbReference>
<feature type="transmembrane region" description="Helical" evidence="6">
    <location>
        <begin position="70"/>
        <end position="87"/>
    </location>
</feature>
<dbReference type="AlphaFoldDB" id="A0A3M8D1T7"/>
<sequence>MQEFTTAMRQTFRFAFFFMAASVILWALLPEHKVFLQSIFAGMFANTINNAVLFSKAWKSTKPDSRPRGTGMLQRFVMVAFLAYLTVRFPEIFVISGALIGFFLIQVVSLLFVYRSFK</sequence>
<protein>
    <recommendedName>
        <fullName evidence="9">ATP synthase subunit I</fullName>
    </recommendedName>
</protein>
<keyword evidence="2" id="KW-1003">Cell membrane</keyword>
<evidence type="ECO:0000256" key="6">
    <source>
        <dbReference type="SAM" id="Phobius"/>
    </source>
</evidence>
<evidence type="ECO:0000313" key="8">
    <source>
        <dbReference type="Proteomes" id="UP000271031"/>
    </source>
</evidence>
<feature type="transmembrane region" description="Helical" evidence="6">
    <location>
        <begin position="35"/>
        <end position="58"/>
    </location>
</feature>
<gene>
    <name evidence="7" type="ORF">EDM56_24565</name>
</gene>